<sequence>MKAHRKQVVGVLAIALIACFYILAVHAMQRLEEEMQFVSFVQTTEGGIPVQEYQEEKQYEIAGVIEHKENLFVYEPKEGETATFQRVVTKVKEDESMRVLEETLQMKFGSGKVLDYTWLKMILDLYLLMIPERWSDFEFWADYVSYQRENLERLIQMRKTLLDMRLVRAMRQIVFCNTAAILLFCGNSCYTKRQRKQERI</sequence>
<keyword evidence="1" id="KW-1133">Transmembrane helix</keyword>
<feature type="transmembrane region" description="Helical" evidence="1">
    <location>
        <begin position="169"/>
        <end position="190"/>
    </location>
</feature>
<accession>A0A6N2WCY2</accession>
<evidence type="ECO:0000256" key="1">
    <source>
        <dbReference type="SAM" id="Phobius"/>
    </source>
</evidence>
<dbReference type="AlphaFoldDB" id="A0A6N2WCY2"/>
<proteinExistence type="predicted"/>
<keyword evidence="1" id="KW-0812">Transmembrane</keyword>
<keyword evidence="1" id="KW-0472">Membrane</keyword>
<protein>
    <submittedName>
        <fullName evidence="2">Uncharacterized protein</fullName>
    </submittedName>
</protein>
<dbReference type="PROSITE" id="PS51257">
    <property type="entry name" value="PROKAR_LIPOPROTEIN"/>
    <property type="match status" value="1"/>
</dbReference>
<gene>
    <name evidence="2" type="ORF">CNLFYP112_00898</name>
</gene>
<dbReference type="EMBL" id="CACRTG010000046">
    <property type="protein sequence ID" value="VYT39973.1"/>
    <property type="molecule type" value="Genomic_DNA"/>
</dbReference>
<evidence type="ECO:0000313" key="2">
    <source>
        <dbReference type="EMBL" id="VYT39973.1"/>
    </source>
</evidence>
<name>A0A6N2WCY2_9FIRM</name>
<reference evidence="2" key="1">
    <citation type="submission" date="2019-11" db="EMBL/GenBank/DDBJ databases">
        <authorList>
            <person name="Feng L."/>
        </authorList>
    </citation>
    <scope>NUCLEOTIDE SEQUENCE</scope>
    <source>
        <strain evidence="2">CnexileLFYP112</strain>
    </source>
</reference>
<organism evidence="2">
    <name type="scientific">[Clostridium] nexile</name>
    <dbReference type="NCBI Taxonomy" id="29361"/>
    <lineage>
        <taxon>Bacteria</taxon>
        <taxon>Bacillati</taxon>
        <taxon>Bacillota</taxon>
        <taxon>Clostridia</taxon>
        <taxon>Lachnospirales</taxon>
        <taxon>Lachnospiraceae</taxon>
        <taxon>Tyzzerella</taxon>
    </lineage>
</organism>